<name>A0ABP8HE41_9ACTN</name>
<keyword evidence="3" id="KW-1185">Reference proteome</keyword>
<feature type="region of interest" description="Disordered" evidence="1">
    <location>
        <begin position="31"/>
        <end position="55"/>
    </location>
</feature>
<gene>
    <name evidence="2" type="ORF">GCM10023086_72270</name>
</gene>
<evidence type="ECO:0000313" key="2">
    <source>
        <dbReference type="EMBL" id="GAA4338100.1"/>
    </source>
</evidence>
<protein>
    <submittedName>
        <fullName evidence="2">Uncharacterized protein</fullName>
    </submittedName>
</protein>
<dbReference type="Proteomes" id="UP001501115">
    <property type="component" value="Unassembled WGS sequence"/>
</dbReference>
<evidence type="ECO:0000313" key="3">
    <source>
        <dbReference type="Proteomes" id="UP001501115"/>
    </source>
</evidence>
<organism evidence="2 3">
    <name type="scientific">Streptomyces venetus</name>
    <dbReference type="NCBI Taxonomy" id="1701086"/>
    <lineage>
        <taxon>Bacteria</taxon>
        <taxon>Bacillati</taxon>
        <taxon>Actinomycetota</taxon>
        <taxon>Actinomycetes</taxon>
        <taxon>Kitasatosporales</taxon>
        <taxon>Streptomycetaceae</taxon>
        <taxon>Streptomyces</taxon>
    </lineage>
</organism>
<proteinExistence type="predicted"/>
<accession>A0ABP8HE41</accession>
<sequence>MDRGPAPGTLGPVGTRLRPLILRPHAQHCIRRRRARHGLPGRGRPPVSSSAANPATVPAWVEPVTELAFEGSEPQRRWRFQGPVMASMMPGVWMLA</sequence>
<reference evidence="3" key="1">
    <citation type="journal article" date="2019" name="Int. J. Syst. Evol. Microbiol.">
        <title>The Global Catalogue of Microorganisms (GCM) 10K type strain sequencing project: providing services to taxonomists for standard genome sequencing and annotation.</title>
        <authorList>
            <consortium name="The Broad Institute Genomics Platform"/>
            <consortium name="The Broad Institute Genome Sequencing Center for Infectious Disease"/>
            <person name="Wu L."/>
            <person name="Ma J."/>
        </authorList>
    </citation>
    <scope>NUCLEOTIDE SEQUENCE [LARGE SCALE GENOMIC DNA]</scope>
    <source>
        <strain evidence="3">JCM 31290</strain>
    </source>
</reference>
<evidence type="ECO:0000256" key="1">
    <source>
        <dbReference type="SAM" id="MobiDB-lite"/>
    </source>
</evidence>
<comment type="caution">
    <text evidence="2">The sequence shown here is derived from an EMBL/GenBank/DDBJ whole genome shotgun (WGS) entry which is preliminary data.</text>
</comment>
<dbReference type="EMBL" id="BAABET010000015">
    <property type="protein sequence ID" value="GAA4338100.1"/>
    <property type="molecule type" value="Genomic_DNA"/>
</dbReference>